<dbReference type="Pfam" id="PF05258">
    <property type="entry name" value="DciA"/>
    <property type="match status" value="1"/>
</dbReference>
<evidence type="ECO:0008006" key="4">
    <source>
        <dbReference type="Google" id="ProtNLM"/>
    </source>
</evidence>
<proteinExistence type="predicted"/>
<organism evidence="2 3">
    <name type="scientific">Marichromatium gracile</name>
    <name type="common">Chromatium gracile</name>
    <dbReference type="NCBI Taxonomy" id="1048"/>
    <lineage>
        <taxon>Bacteria</taxon>
        <taxon>Pseudomonadati</taxon>
        <taxon>Pseudomonadota</taxon>
        <taxon>Gammaproteobacteria</taxon>
        <taxon>Chromatiales</taxon>
        <taxon>Chromatiaceae</taxon>
        <taxon>Marichromatium</taxon>
    </lineage>
</organism>
<evidence type="ECO:0000313" key="2">
    <source>
        <dbReference type="EMBL" id="KXX63641.1"/>
    </source>
</evidence>
<feature type="region of interest" description="Disordered" evidence="1">
    <location>
        <begin position="91"/>
        <end position="114"/>
    </location>
</feature>
<name>A0ABR5VDF3_MARGR</name>
<dbReference type="RefSeq" id="WP_062277323.1">
    <property type="nucleotide sequence ID" value="NZ_LSYU01000088.1"/>
</dbReference>
<evidence type="ECO:0000313" key="3">
    <source>
        <dbReference type="Proteomes" id="UP000075766"/>
    </source>
</evidence>
<protein>
    <recommendedName>
        <fullName evidence="4">DUF721 domain-containing protein</fullName>
    </recommendedName>
</protein>
<comment type="caution">
    <text evidence="2">The sequence shown here is derived from an EMBL/GenBank/DDBJ whole genome shotgun (WGS) entry which is preliminary data.</text>
</comment>
<dbReference type="EMBL" id="LSYU01000088">
    <property type="protein sequence ID" value="KXX63641.1"/>
    <property type="molecule type" value="Genomic_DNA"/>
</dbReference>
<accession>A0ABR5VDF3</accession>
<dbReference type="Proteomes" id="UP000075766">
    <property type="component" value="Unassembled WGS sequence"/>
</dbReference>
<keyword evidence="3" id="KW-1185">Reference proteome</keyword>
<gene>
    <name evidence="2" type="ORF">AY586_04605</name>
</gene>
<evidence type="ECO:0000256" key="1">
    <source>
        <dbReference type="SAM" id="MobiDB-lite"/>
    </source>
</evidence>
<dbReference type="InterPro" id="IPR007922">
    <property type="entry name" value="DciA-like"/>
</dbReference>
<reference evidence="2 3" key="1">
    <citation type="submission" date="2016-02" db="EMBL/GenBank/DDBJ databases">
        <title>Genome sequence of Marichromatium gracile YL-28, a purple sulfur bacterium.</title>
        <authorList>
            <person name="Zhao C."/>
            <person name="Hong X."/>
            <person name="Chen S."/>
            <person name="Yang S."/>
        </authorList>
    </citation>
    <scope>NUCLEOTIDE SEQUENCE [LARGE SCALE GENOMIC DNA]</scope>
    <source>
        <strain evidence="2 3">YL28</strain>
    </source>
</reference>
<sequence length="153" mass="17224">MPDRPKTIHDLLWNNPMVRDRLARRQRELELLEAARQRVPGGLQRHCIDAHLEDTTLVLVLDSPAWATRARFLARDLGAALAARDLTAVRIQTRPPQPPRQHGPKAQVGTPRRLSAATVEHLRTAAEHLDDPELAATLRRLAERHAEDDTSSD</sequence>